<evidence type="ECO:0000313" key="2">
    <source>
        <dbReference type="Proteomes" id="UP000178162"/>
    </source>
</evidence>
<dbReference type="EMBL" id="MHCR01000007">
    <property type="protein sequence ID" value="OGY25841.1"/>
    <property type="molecule type" value="Genomic_DNA"/>
</dbReference>
<organism evidence="1 2">
    <name type="scientific">Candidatus Woykebacteria bacterium RBG_16_39_9b</name>
    <dbReference type="NCBI Taxonomy" id="1802595"/>
    <lineage>
        <taxon>Bacteria</taxon>
        <taxon>Candidatus Woykeibacteriota</taxon>
    </lineage>
</organism>
<dbReference type="STRING" id="1802595.A2134_00370"/>
<sequence length="103" mass="12241">MYSNKSTQQPGSRSFESIKSIIQRKYAEKGPVHAKYEFQEYGLWLSEQLHDKKHKTLYIKLAKEKPRGLLEEARIFSIDYKTSSINRGKIFMWKLQQLENESK</sequence>
<dbReference type="Proteomes" id="UP000178162">
    <property type="component" value="Unassembled WGS sequence"/>
</dbReference>
<dbReference type="AlphaFoldDB" id="A0A1G1WDY6"/>
<name>A0A1G1WDY6_9BACT</name>
<accession>A0A1G1WDY6</accession>
<evidence type="ECO:0000313" key="1">
    <source>
        <dbReference type="EMBL" id="OGY25841.1"/>
    </source>
</evidence>
<reference evidence="1 2" key="1">
    <citation type="journal article" date="2016" name="Nat. Commun.">
        <title>Thousands of microbial genomes shed light on interconnected biogeochemical processes in an aquifer system.</title>
        <authorList>
            <person name="Anantharaman K."/>
            <person name="Brown C.T."/>
            <person name="Hug L.A."/>
            <person name="Sharon I."/>
            <person name="Castelle C.J."/>
            <person name="Probst A.J."/>
            <person name="Thomas B.C."/>
            <person name="Singh A."/>
            <person name="Wilkins M.J."/>
            <person name="Karaoz U."/>
            <person name="Brodie E.L."/>
            <person name="Williams K.H."/>
            <person name="Hubbard S.S."/>
            <person name="Banfield J.F."/>
        </authorList>
    </citation>
    <scope>NUCLEOTIDE SEQUENCE [LARGE SCALE GENOMIC DNA]</scope>
</reference>
<comment type="caution">
    <text evidence="1">The sequence shown here is derived from an EMBL/GenBank/DDBJ whole genome shotgun (WGS) entry which is preliminary data.</text>
</comment>
<gene>
    <name evidence="1" type="ORF">A2134_00370</name>
</gene>
<protein>
    <submittedName>
        <fullName evidence="1">Uncharacterized protein</fullName>
    </submittedName>
</protein>
<proteinExistence type="predicted"/>